<evidence type="ECO:0000259" key="1">
    <source>
        <dbReference type="PROSITE" id="PS51819"/>
    </source>
</evidence>
<dbReference type="Proteomes" id="UP000243524">
    <property type="component" value="Unassembled WGS sequence"/>
</dbReference>
<evidence type="ECO:0000313" key="3">
    <source>
        <dbReference type="Proteomes" id="UP000243524"/>
    </source>
</evidence>
<comment type="caution">
    <text evidence="2">The sequence shown here is derived from an EMBL/GenBank/DDBJ whole genome shotgun (WGS) entry which is preliminary data.</text>
</comment>
<dbReference type="PANTHER" id="PTHR43279">
    <property type="entry name" value="CATECHOL-2,3-DIOXYGENASE"/>
    <property type="match status" value="1"/>
</dbReference>
<dbReference type="Pfam" id="PF00903">
    <property type="entry name" value="Glyoxalase"/>
    <property type="match status" value="1"/>
</dbReference>
<sequence length="279" mass="31927">MNFHQLPTKHIEKISLNVTDLEKSIEFYKHILGFDILTKHENHVELTLDGERALVELVQPANAEPLDPNKTGLFHVAYLVPKRADLANALYYFLSEEFPIQGASDHGVSEAIYLADPDGNGIEIYADRDEKDWKWSAGQVKMMTEPIQSEELIARRTPGGWNGLPQETTIGHIHLQVHNLALAEPFYRKIGFEKVANYGSQAFFIADQKYHHHIGLNIWRSANSQPKESTEAGLNWFRVKMTESERKNTLRGLLELDYDVNQSLDYYEVRDPSGIIVHF</sequence>
<dbReference type="RefSeq" id="WP_101331898.1">
    <property type="nucleotide sequence ID" value="NZ_PJNH01000003.1"/>
</dbReference>
<protein>
    <submittedName>
        <fullName evidence="2">Glyoxalase</fullName>
    </submittedName>
</protein>
<dbReference type="AlphaFoldDB" id="A0A2I0QRW6"/>
<name>A0A2I0QRW6_9BACI</name>
<accession>A0A2I0QRW6</accession>
<keyword evidence="3" id="KW-1185">Reference proteome</keyword>
<dbReference type="EMBL" id="PJNH01000003">
    <property type="protein sequence ID" value="PKR77095.1"/>
    <property type="molecule type" value="Genomic_DNA"/>
</dbReference>
<reference evidence="2 3" key="1">
    <citation type="submission" date="2017-06" db="EMBL/GenBank/DDBJ databases">
        <title>the draft geome sequence of Illustriluteabacillus marina B3227.</title>
        <authorList>
            <person name="He R.-H."/>
            <person name="Du Z.-J."/>
        </authorList>
    </citation>
    <scope>NUCLEOTIDE SEQUENCE [LARGE SCALE GENOMIC DNA]</scope>
    <source>
        <strain evidence="2 3">B3227</strain>
    </source>
</reference>
<dbReference type="PROSITE" id="PS51819">
    <property type="entry name" value="VOC"/>
    <property type="match status" value="1"/>
</dbReference>
<dbReference type="SUPFAM" id="SSF54593">
    <property type="entry name" value="Glyoxalase/Bleomycin resistance protein/Dihydroxybiphenyl dioxygenase"/>
    <property type="match status" value="2"/>
</dbReference>
<gene>
    <name evidence="2" type="ORF">CEY16_10125</name>
</gene>
<proteinExistence type="predicted"/>
<dbReference type="OrthoDB" id="9792626at2"/>
<dbReference type="InterPro" id="IPR029068">
    <property type="entry name" value="Glyas_Bleomycin-R_OHBP_Dase"/>
</dbReference>
<organism evidence="2 3">
    <name type="scientific">Halalkalibacillus sediminis</name>
    <dbReference type="NCBI Taxonomy" id="2018042"/>
    <lineage>
        <taxon>Bacteria</taxon>
        <taxon>Bacillati</taxon>
        <taxon>Bacillota</taxon>
        <taxon>Bacilli</taxon>
        <taxon>Bacillales</taxon>
        <taxon>Bacillaceae</taxon>
        <taxon>Halalkalibacillus</taxon>
    </lineage>
</organism>
<dbReference type="Gene3D" id="3.10.180.10">
    <property type="entry name" value="2,3-Dihydroxybiphenyl 1,2-Dioxygenase, domain 1"/>
    <property type="match status" value="2"/>
</dbReference>
<dbReference type="PANTHER" id="PTHR43279:SF1">
    <property type="entry name" value="CATECHOL-2,3-DIOXYGENASE"/>
    <property type="match status" value="1"/>
</dbReference>
<dbReference type="InterPro" id="IPR004360">
    <property type="entry name" value="Glyas_Fos-R_dOase_dom"/>
</dbReference>
<evidence type="ECO:0000313" key="2">
    <source>
        <dbReference type="EMBL" id="PKR77095.1"/>
    </source>
</evidence>
<feature type="domain" description="VOC" evidence="1">
    <location>
        <begin position="10"/>
        <end position="127"/>
    </location>
</feature>
<dbReference type="InterPro" id="IPR037523">
    <property type="entry name" value="VOC_core"/>
</dbReference>